<dbReference type="InterPro" id="IPR005180">
    <property type="entry name" value="DUF302"/>
</dbReference>
<keyword evidence="3" id="KW-1185">Reference proteome</keyword>
<proteinExistence type="predicted"/>
<evidence type="ECO:0000313" key="3">
    <source>
        <dbReference type="Proteomes" id="UP000183658"/>
    </source>
</evidence>
<dbReference type="Proteomes" id="UP000183658">
    <property type="component" value="Unassembled WGS sequence"/>
</dbReference>
<gene>
    <name evidence="2" type="ORF">SAMN05444355_102331</name>
</gene>
<name>A0A1H9FYJ1_FLAFI</name>
<dbReference type="AlphaFoldDB" id="A0A1H9FYJ1"/>
<sequence length="134" mass="14837">MLKINSMEYYFSKTINDSFENAIQKVTEALKAEGFGILTEIDLKATLKKKLDVDFYNYTILGACNPPFAYKALLAEDKIGTMLPCNVIVQEKVKGQIEVSAVDPAASMQAVENTELVGIATEIRDSLKKIINNL</sequence>
<organism evidence="2 3">
    <name type="scientific">Flavobacterium frigoris</name>
    <dbReference type="NCBI Taxonomy" id="229204"/>
    <lineage>
        <taxon>Bacteria</taxon>
        <taxon>Pseudomonadati</taxon>
        <taxon>Bacteroidota</taxon>
        <taxon>Flavobacteriia</taxon>
        <taxon>Flavobacteriales</taxon>
        <taxon>Flavobacteriaceae</taxon>
        <taxon>Flavobacterium</taxon>
    </lineage>
</organism>
<dbReference type="PANTHER" id="PTHR38342:SF1">
    <property type="entry name" value="SLR5037 PROTEIN"/>
    <property type="match status" value="1"/>
</dbReference>
<dbReference type="CDD" id="cd14797">
    <property type="entry name" value="DUF302"/>
    <property type="match status" value="1"/>
</dbReference>
<dbReference type="SUPFAM" id="SSF103247">
    <property type="entry name" value="TT1751-like"/>
    <property type="match status" value="1"/>
</dbReference>
<dbReference type="Gene3D" id="3.30.310.70">
    <property type="entry name" value="TT1751-like domain"/>
    <property type="match status" value="1"/>
</dbReference>
<feature type="domain" description="DUF302" evidence="1">
    <location>
        <begin position="41"/>
        <end position="104"/>
    </location>
</feature>
<dbReference type="Pfam" id="PF03625">
    <property type="entry name" value="DUF302"/>
    <property type="match status" value="1"/>
</dbReference>
<dbReference type="PIRSF" id="PIRSF021774">
    <property type="entry name" value="UCP021774"/>
    <property type="match status" value="1"/>
</dbReference>
<evidence type="ECO:0000259" key="1">
    <source>
        <dbReference type="Pfam" id="PF03625"/>
    </source>
</evidence>
<accession>A0A1H9FYJ1</accession>
<dbReference type="EMBL" id="FOFZ01000002">
    <property type="protein sequence ID" value="SEQ42889.1"/>
    <property type="molecule type" value="Genomic_DNA"/>
</dbReference>
<dbReference type="InterPro" id="IPR016796">
    <property type="entry name" value="UCP021774"/>
</dbReference>
<dbReference type="PANTHER" id="PTHR38342">
    <property type="entry name" value="SLR5037 PROTEIN"/>
    <property type="match status" value="1"/>
</dbReference>
<evidence type="ECO:0000313" key="2">
    <source>
        <dbReference type="EMBL" id="SEQ42889.1"/>
    </source>
</evidence>
<reference evidence="3" key="1">
    <citation type="submission" date="2016-10" db="EMBL/GenBank/DDBJ databases">
        <authorList>
            <person name="Varghese N."/>
            <person name="Submissions S."/>
        </authorList>
    </citation>
    <scope>NUCLEOTIDE SEQUENCE [LARGE SCALE GENOMIC DNA]</scope>
    <source>
        <strain evidence="3">DSM 15719</strain>
    </source>
</reference>
<protein>
    <submittedName>
        <fullName evidence="2">Uncharacterized conserved protein, DUF302 family</fullName>
    </submittedName>
</protein>
<dbReference type="InterPro" id="IPR035923">
    <property type="entry name" value="TT1751-like_sf"/>
</dbReference>